<feature type="signal peptide" evidence="2">
    <location>
        <begin position="1"/>
        <end position="19"/>
    </location>
</feature>
<proteinExistence type="predicted"/>
<evidence type="ECO:0000313" key="5">
    <source>
        <dbReference type="EMBL" id="OUJ73540.1"/>
    </source>
</evidence>
<evidence type="ECO:0000259" key="3">
    <source>
        <dbReference type="Pfam" id="PF13205"/>
    </source>
</evidence>
<feature type="domain" description="SbsA Ig-like" evidence="3">
    <location>
        <begin position="482"/>
        <end position="585"/>
    </location>
</feature>
<dbReference type="SUPFAM" id="SSF89372">
    <property type="entry name" value="Fucose-specific lectin"/>
    <property type="match status" value="1"/>
</dbReference>
<dbReference type="PANTHER" id="PTHR44103:SF1">
    <property type="entry name" value="PROPROTEIN CONVERTASE P"/>
    <property type="match status" value="1"/>
</dbReference>
<dbReference type="NCBIfam" id="TIGR04183">
    <property type="entry name" value="Por_Secre_tail"/>
    <property type="match status" value="1"/>
</dbReference>
<name>A0A243WD32_9BACT</name>
<dbReference type="InterPro" id="IPR026444">
    <property type="entry name" value="Secre_tail"/>
</dbReference>
<evidence type="ECO:0000313" key="6">
    <source>
        <dbReference type="Proteomes" id="UP000194873"/>
    </source>
</evidence>
<evidence type="ECO:0008006" key="7">
    <source>
        <dbReference type="Google" id="ProtNLM"/>
    </source>
</evidence>
<reference evidence="5 6" key="1">
    <citation type="submission" date="2017-01" db="EMBL/GenBank/DDBJ databases">
        <title>A new Hymenobacter.</title>
        <authorList>
            <person name="Liang Y."/>
            <person name="Feng F."/>
        </authorList>
    </citation>
    <scope>NUCLEOTIDE SEQUENCE [LARGE SCALE GENOMIC DNA]</scope>
    <source>
        <strain evidence="5">MIMBbqt21</strain>
    </source>
</reference>
<dbReference type="SUPFAM" id="SSF69318">
    <property type="entry name" value="Integrin alpha N-terminal domain"/>
    <property type="match status" value="3"/>
</dbReference>
<dbReference type="Gene3D" id="2.130.10.130">
    <property type="entry name" value="Integrin alpha, N-terminal"/>
    <property type="match status" value="3"/>
</dbReference>
<dbReference type="Proteomes" id="UP000194873">
    <property type="component" value="Unassembled WGS sequence"/>
</dbReference>
<gene>
    <name evidence="5" type="ORF">BXP70_14185</name>
</gene>
<evidence type="ECO:0000256" key="1">
    <source>
        <dbReference type="ARBA" id="ARBA00022729"/>
    </source>
</evidence>
<keyword evidence="1 2" id="KW-0732">Signal</keyword>
<dbReference type="InterPro" id="IPR028994">
    <property type="entry name" value="Integrin_alpha_N"/>
</dbReference>
<protein>
    <recommendedName>
        <fullName evidence="7">SbsA Ig-like domain-containing protein</fullName>
    </recommendedName>
</protein>
<dbReference type="Gene3D" id="2.60.40.3710">
    <property type="match status" value="1"/>
</dbReference>
<dbReference type="Pfam" id="PF13205">
    <property type="entry name" value="Big_5"/>
    <property type="match status" value="2"/>
</dbReference>
<accession>A0A243WD32</accession>
<dbReference type="PANTHER" id="PTHR44103">
    <property type="entry name" value="PROPROTEIN CONVERTASE P"/>
    <property type="match status" value="1"/>
</dbReference>
<keyword evidence="6" id="KW-1185">Reference proteome</keyword>
<dbReference type="AlphaFoldDB" id="A0A243WD32"/>
<comment type="caution">
    <text evidence="5">The sequence shown here is derived from an EMBL/GenBank/DDBJ whole genome shotgun (WGS) entry which is preliminary data.</text>
</comment>
<dbReference type="EMBL" id="MTSE01000006">
    <property type="protein sequence ID" value="OUJ73540.1"/>
    <property type="molecule type" value="Genomic_DNA"/>
</dbReference>
<dbReference type="InterPro" id="IPR013517">
    <property type="entry name" value="FG-GAP"/>
</dbReference>
<organism evidence="5 6">
    <name type="scientific">Hymenobacter crusticola</name>
    <dbReference type="NCBI Taxonomy" id="1770526"/>
    <lineage>
        <taxon>Bacteria</taxon>
        <taxon>Pseudomonadati</taxon>
        <taxon>Bacteroidota</taxon>
        <taxon>Cytophagia</taxon>
        <taxon>Cytophagales</taxon>
        <taxon>Hymenobacteraceae</taxon>
        <taxon>Hymenobacter</taxon>
    </lineage>
</organism>
<evidence type="ECO:0000259" key="4">
    <source>
        <dbReference type="Pfam" id="PF18962"/>
    </source>
</evidence>
<sequence>MARALAASFLCLTTGTTYAQQPTVTSLLPTRNARSAPRTTDVAATFSQPLSNTAATLGALKVFSQQSGGRKAGTATVSGNTLTFNPTTDFKAGETVYATVTADAQSSSGTAAKPHVFQFTTAVSPSTGTFVNRQEVPVGVQPAELVSGDIDGDGDVDLLTADYSSKTVSVRRNDGTGFFAGNQTLSFTAARSLALGDLDGDGDLDLVVGNYSALNPTAISVSVRFNDGAGNFSGAQTVVAGATDVSLRDIDGDGDLDLLSGASSYSVNTVSVRLNNGAGIFSGTQEVTVNGSPSSLATADVDSDGDLDLLTANPENNTVSIRLNNGLGTFSGTYYVTVAATPLSIDAADIDGDGDLDFITANGNGASPYPVFSRTLSIQLNNGSGTFAPAPDLVVNGYTASVTTADVEGDGDLDLLIAYGNSVALRLNNGTGTFSGTQDVSTSAGPRRVKAIDVDNDGDLDLLTLNSSNDVSVRLNQNATPSTPVQVTAVSPTRNARAAARTTDVAVNFNYALSNTTGTQQALRVFSQQAGGKKPGTAAVSGNTLTFNPNTDFKAGETVFATVRPDVVTSSNFALLMPHVFQFTTATSPSAGRFGAGAEVPVSNPNGNPYSVATGDVDGDGDLDLLAANQGNNTVSVRLNNGSGSFSGNQEVAVGSAPLTLVLGDVDGDGDLDFATANGLSTAANGTISIRLNNGNGTFSAGQEIINGVRFNGYGNGLALNDMDGDGDLDVVTSYPLDQYSATGVTAVRLNNGDGTFSGGAELVTLSPFPRDIAVGDVDNDGDLDILTANAVDVSVRLNSGLATFAGNQQVSVGFGPLDLALGDLDGNGTLDLVTANNNNTLSIRLNTNGIFGGTLNLPLARGPLNLALGDIDGDNDLDIVVVRKESNGAELYLNAGNATFTPGQTAGVGTAPYAVALGDLDNDGTLDLLTANYTAQTVSVRLNKTILANAPAQLTEQVSLYPNPAHGSVRLRLPAELAQQHLQVQLINTLGQTVLTQTLAAQTTPEVILAPLAAGVYSLQLRTNQGVVTKRLVIE</sequence>
<dbReference type="Gene3D" id="2.30.30.100">
    <property type="match status" value="1"/>
</dbReference>
<dbReference type="Pfam" id="PF18962">
    <property type="entry name" value="Por_Secre_tail"/>
    <property type="match status" value="1"/>
</dbReference>
<feature type="domain" description="Secretion system C-terminal sorting" evidence="4">
    <location>
        <begin position="961"/>
        <end position="1035"/>
    </location>
</feature>
<dbReference type="Pfam" id="PF13517">
    <property type="entry name" value="FG-GAP_3"/>
    <property type="match status" value="7"/>
</dbReference>
<dbReference type="InterPro" id="IPR032812">
    <property type="entry name" value="SbsA_Ig"/>
</dbReference>
<feature type="domain" description="SbsA Ig-like" evidence="3">
    <location>
        <begin position="20"/>
        <end position="121"/>
    </location>
</feature>
<evidence type="ECO:0000256" key="2">
    <source>
        <dbReference type="SAM" id="SignalP"/>
    </source>
</evidence>
<feature type="chain" id="PRO_5012557622" description="SbsA Ig-like domain-containing protein" evidence="2">
    <location>
        <begin position="20"/>
        <end position="1036"/>
    </location>
</feature>